<gene>
    <name evidence="1" type="ORF">BD410DRAFT_679003</name>
</gene>
<dbReference type="VEuPathDB" id="FungiDB:BD410DRAFT_679003"/>
<organism evidence="1 2">
    <name type="scientific">Rickenella mellea</name>
    <dbReference type="NCBI Taxonomy" id="50990"/>
    <lineage>
        <taxon>Eukaryota</taxon>
        <taxon>Fungi</taxon>
        <taxon>Dikarya</taxon>
        <taxon>Basidiomycota</taxon>
        <taxon>Agaricomycotina</taxon>
        <taxon>Agaricomycetes</taxon>
        <taxon>Hymenochaetales</taxon>
        <taxon>Rickenellaceae</taxon>
        <taxon>Rickenella</taxon>
    </lineage>
</organism>
<dbReference type="STRING" id="50990.A0A4Y7PHV2"/>
<dbReference type="OrthoDB" id="3261624at2759"/>
<feature type="non-terminal residue" evidence="1">
    <location>
        <position position="1"/>
    </location>
</feature>
<sequence length="140" mass="15713">DLKSAKASMLSLFSCPNFPDSLWSDLLANRYIDFGKLLGHIHAINPSSRLIERIGDIEISTGGMLEPITAIKTQGQWSAAFSMYRKAVTAAYPHRGEELDTYYDAIINYFNVTIETEHYRIINLDKSIRLRVAGSNSISL</sequence>
<feature type="non-terminal residue" evidence="1">
    <location>
        <position position="140"/>
    </location>
</feature>
<proteinExistence type="predicted"/>
<protein>
    <submittedName>
        <fullName evidence="1">Uncharacterized protein</fullName>
    </submittedName>
</protein>
<name>A0A4Y7PHV2_9AGAM</name>
<evidence type="ECO:0000313" key="1">
    <source>
        <dbReference type="EMBL" id="TDL13990.1"/>
    </source>
</evidence>
<evidence type="ECO:0000313" key="2">
    <source>
        <dbReference type="Proteomes" id="UP000294933"/>
    </source>
</evidence>
<accession>A0A4Y7PHV2</accession>
<reference evidence="1 2" key="1">
    <citation type="submission" date="2018-06" db="EMBL/GenBank/DDBJ databases">
        <title>A transcriptomic atlas of mushroom development highlights an independent origin of complex multicellularity.</title>
        <authorList>
            <consortium name="DOE Joint Genome Institute"/>
            <person name="Krizsan K."/>
            <person name="Almasi E."/>
            <person name="Merenyi Z."/>
            <person name="Sahu N."/>
            <person name="Viragh M."/>
            <person name="Koszo T."/>
            <person name="Mondo S."/>
            <person name="Kiss B."/>
            <person name="Balint B."/>
            <person name="Kues U."/>
            <person name="Barry K."/>
            <person name="Hegedus J.C."/>
            <person name="Henrissat B."/>
            <person name="Johnson J."/>
            <person name="Lipzen A."/>
            <person name="Ohm R."/>
            <person name="Nagy I."/>
            <person name="Pangilinan J."/>
            <person name="Yan J."/>
            <person name="Xiong Y."/>
            <person name="Grigoriev I.V."/>
            <person name="Hibbett D.S."/>
            <person name="Nagy L.G."/>
        </authorList>
    </citation>
    <scope>NUCLEOTIDE SEQUENCE [LARGE SCALE GENOMIC DNA]</scope>
    <source>
        <strain evidence="1 2">SZMC22713</strain>
    </source>
</reference>
<dbReference type="EMBL" id="ML170413">
    <property type="protein sequence ID" value="TDL13990.1"/>
    <property type="molecule type" value="Genomic_DNA"/>
</dbReference>
<dbReference type="AlphaFoldDB" id="A0A4Y7PHV2"/>
<dbReference type="Proteomes" id="UP000294933">
    <property type="component" value="Unassembled WGS sequence"/>
</dbReference>
<keyword evidence="2" id="KW-1185">Reference proteome</keyword>